<dbReference type="EMBL" id="JAEMNV010000008">
    <property type="protein sequence ID" value="MBJ8341626.1"/>
    <property type="molecule type" value="Genomic_DNA"/>
</dbReference>
<dbReference type="InterPro" id="IPR051200">
    <property type="entry name" value="Host-pathogen_enzymatic-act"/>
</dbReference>
<sequence>MVRSNGRSNFIGLRRRAAWLGRTMTLIVAVAALSSGNVVAQADSVSGSIPIDEVPGGLTLAPNGGRAYVTNPNGKITIVDTANNVPVGKLGFGGYAIAIVPNGTRAYVTGRGNTVEVFDPTTNLISAPAIDVGGTSKGVAVTRDGARAYVANSSRNSVTVIDVASNSIITDIADIDSPISVSTSPNTPRAYVSTAKSVVVIDTNTNTVVTSIEAGERLTGITTGPNGTRVYAADTDGNAVQLIDMAANTLVGSIPVGTAPAAIAFSPDGTRAYVSNSGSDTVSVINTTNNTVIETLGVGAGPSAIAMIPNGSRAYVANVDGRSVSVITRTTGICLSVCLPSLF</sequence>
<keyword evidence="3" id="KW-1185">Reference proteome</keyword>
<dbReference type="Proteomes" id="UP000655868">
    <property type="component" value="Unassembled WGS sequence"/>
</dbReference>
<evidence type="ECO:0000313" key="3">
    <source>
        <dbReference type="Proteomes" id="UP000655868"/>
    </source>
</evidence>
<reference evidence="2" key="1">
    <citation type="submission" date="2020-12" db="EMBL/GenBank/DDBJ databases">
        <title>Antrihabitans popcorni sp. nov. and Antrihabitans auranticaus sp. nov., isolated from a larva cave.</title>
        <authorList>
            <person name="Lee S.D."/>
            <person name="Kim I.S."/>
        </authorList>
    </citation>
    <scope>NUCLEOTIDE SEQUENCE</scope>
    <source>
        <strain evidence="2">YC3-6</strain>
    </source>
</reference>
<organism evidence="2 3">
    <name type="scientific">Antrihabitans stalagmiti</name>
    <dbReference type="NCBI Taxonomy" id="2799499"/>
    <lineage>
        <taxon>Bacteria</taxon>
        <taxon>Bacillati</taxon>
        <taxon>Actinomycetota</taxon>
        <taxon>Actinomycetes</taxon>
        <taxon>Mycobacteriales</taxon>
        <taxon>Nocardiaceae</taxon>
        <taxon>Antrihabitans</taxon>
    </lineage>
</organism>
<dbReference type="AlphaFoldDB" id="A0A934U5M5"/>
<comment type="caution">
    <text evidence="2">The sequence shown here is derived from an EMBL/GenBank/DDBJ whole genome shotgun (WGS) entry which is preliminary data.</text>
</comment>
<dbReference type="Pfam" id="PF10282">
    <property type="entry name" value="Lactonase"/>
    <property type="match status" value="1"/>
</dbReference>
<dbReference type="InterPro" id="IPR019405">
    <property type="entry name" value="Lactonase_7-beta_prop"/>
</dbReference>
<dbReference type="SUPFAM" id="SSF51004">
    <property type="entry name" value="C-terminal (heme d1) domain of cytochrome cd1-nitrite reductase"/>
    <property type="match status" value="1"/>
</dbReference>
<evidence type="ECO:0000256" key="1">
    <source>
        <dbReference type="SAM" id="SignalP"/>
    </source>
</evidence>
<dbReference type="NCBIfam" id="TIGR02276">
    <property type="entry name" value="beta_rpt_yvtn"/>
    <property type="match status" value="2"/>
</dbReference>
<dbReference type="InterPro" id="IPR011964">
    <property type="entry name" value="YVTN_b-propeller_repeat"/>
</dbReference>
<dbReference type="InterPro" id="IPR011048">
    <property type="entry name" value="Haem_d1_sf"/>
</dbReference>
<proteinExistence type="predicted"/>
<dbReference type="PANTHER" id="PTHR47197:SF3">
    <property type="entry name" value="DIHYDRO-HEME D1 DEHYDROGENASE"/>
    <property type="match status" value="1"/>
</dbReference>
<dbReference type="PANTHER" id="PTHR47197">
    <property type="entry name" value="PROTEIN NIRF"/>
    <property type="match status" value="1"/>
</dbReference>
<accession>A0A934U5M5</accession>
<evidence type="ECO:0000313" key="2">
    <source>
        <dbReference type="EMBL" id="MBJ8341626.1"/>
    </source>
</evidence>
<dbReference type="RefSeq" id="WP_199706703.1">
    <property type="nucleotide sequence ID" value="NZ_JAEMNV010000008.1"/>
</dbReference>
<feature type="chain" id="PRO_5039731603" evidence="1">
    <location>
        <begin position="41"/>
        <end position="343"/>
    </location>
</feature>
<feature type="signal peptide" evidence="1">
    <location>
        <begin position="1"/>
        <end position="40"/>
    </location>
</feature>
<name>A0A934U5M5_9NOCA</name>
<dbReference type="InterPro" id="IPR015943">
    <property type="entry name" value="WD40/YVTN_repeat-like_dom_sf"/>
</dbReference>
<gene>
    <name evidence="2" type="ORF">JGU71_22325</name>
</gene>
<dbReference type="Gene3D" id="2.130.10.10">
    <property type="entry name" value="YVTN repeat-like/Quinoprotein amine dehydrogenase"/>
    <property type="match status" value="3"/>
</dbReference>
<keyword evidence="1" id="KW-0732">Signal</keyword>
<protein>
    <submittedName>
        <fullName evidence="2">YncE family protein</fullName>
    </submittedName>
</protein>